<keyword evidence="3" id="KW-0862">Zinc</keyword>
<organism evidence="6 7">
    <name type="scientific">Madurella mycetomatis</name>
    <dbReference type="NCBI Taxonomy" id="100816"/>
    <lineage>
        <taxon>Eukaryota</taxon>
        <taxon>Fungi</taxon>
        <taxon>Dikarya</taxon>
        <taxon>Ascomycota</taxon>
        <taxon>Pezizomycotina</taxon>
        <taxon>Sordariomycetes</taxon>
        <taxon>Sordariomycetidae</taxon>
        <taxon>Sordariales</taxon>
        <taxon>Sordariales incertae sedis</taxon>
        <taxon>Madurella</taxon>
    </lineage>
</organism>
<reference evidence="6 7" key="1">
    <citation type="journal article" date="2016" name="Genome Announc.">
        <title>Genome Sequence of Madurella mycetomatis mm55, Isolated from a Human Mycetoma Case in Sudan.</title>
        <authorList>
            <person name="Smit S."/>
            <person name="Derks M.F."/>
            <person name="Bervoets S."/>
            <person name="Fahal A."/>
            <person name="van Leeuwen W."/>
            <person name="van Belkum A."/>
            <person name="van de Sande W.W."/>
        </authorList>
    </citation>
    <scope>NUCLEOTIDE SEQUENCE [LARGE SCALE GENOMIC DNA]</scope>
    <source>
        <strain evidence="7">mm55</strain>
    </source>
</reference>
<protein>
    <submittedName>
        <fullName evidence="6">Centromere protein V</fullName>
    </submittedName>
</protein>
<dbReference type="InterPro" id="IPR011057">
    <property type="entry name" value="Mss4-like_sf"/>
</dbReference>
<dbReference type="PROSITE" id="PS51891">
    <property type="entry name" value="CENP_V_GFA"/>
    <property type="match status" value="1"/>
</dbReference>
<evidence type="ECO:0000256" key="3">
    <source>
        <dbReference type="ARBA" id="ARBA00022833"/>
    </source>
</evidence>
<keyword evidence="7" id="KW-1185">Reference proteome</keyword>
<evidence type="ECO:0000313" key="7">
    <source>
        <dbReference type="Proteomes" id="UP000078237"/>
    </source>
</evidence>
<evidence type="ECO:0000256" key="4">
    <source>
        <dbReference type="SAM" id="MobiDB-lite"/>
    </source>
</evidence>
<evidence type="ECO:0000313" key="6">
    <source>
        <dbReference type="EMBL" id="KXX72925.1"/>
    </source>
</evidence>
<feature type="domain" description="CENP-V/GFA" evidence="5">
    <location>
        <begin position="27"/>
        <end position="158"/>
    </location>
</feature>
<evidence type="ECO:0000256" key="1">
    <source>
        <dbReference type="ARBA" id="ARBA00005495"/>
    </source>
</evidence>
<dbReference type="GO" id="GO:0046872">
    <property type="term" value="F:metal ion binding"/>
    <property type="evidence" value="ECO:0007669"/>
    <property type="project" value="UniProtKB-KW"/>
</dbReference>
<dbReference type="OrthoDB" id="2993351at2759"/>
<evidence type="ECO:0000256" key="2">
    <source>
        <dbReference type="ARBA" id="ARBA00022723"/>
    </source>
</evidence>
<dbReference type="Proteomes" id="UP000078237">
    <property type="component" value="Unassembled WGS sequence"/>
</dbReference>
<name>A0A175VNT0_9PEZI</name>
<dbReference type="VEuPathDB" id="FungiDB:MMYC01_210590"/>
<dbReference type="SUPFAM" id="SSF51316">
    <property type="entry name" value="Mss4-like"/>
    <property type="match status" value="1"/>
</dbReference>
<sequence length="165" mass="18830">MSQGEREIPVDTPSQEKEEDEKSSYTYKAGCHCGYIKFSVTLTPSLSHSKVLNCNCSACTRFGYLLVYPEASSVTWHNDSRARCSNYRFNTKDKDQMFCKHCGASIGIDFREVYAPKHIYGISVRTFFDIDLDSLTYRKLDGRNKVPPAGDLSGQYWDEKAHELK</sequence>
<comment type="similarity">
    <text evidence="1">Belongs to the Gfa family.</text>
</comment>
<feature type="region of interest" description="Disordered" evidence="4">
    <location>
        <begin position="1"/>
        <end position="21"/>
    </location>
</feature>
<dbReference type="Pfam" id="PF04828">
    <property type="entry name" value="GFA"/>
    <property type="match status" value="1"/>
</dbReference>
<dbReference type="GO" id="GO:0016846">
    <property type="term" value="F:carbon-sulfur lyase activity"/>
    <property type="evidence" value="ECO:0007669"/>
    <property type="project" value="InterPro"/>
</dbReference>
<dbReference type="EMBL" id="LCTW02000606">
    <property type="protein sequence ID" value="KXX72925.1"/>
    <property type="molecule type" value="Genomic_DNA"/>
</dbReference>
<comment type="caution">
    <text evidence="6">The sequence shown here is derived from an EMBL/GenBank/DDBJ whole genome shotgun (WGS) entry which is preliminary data.</text>
</comment>
<dbReference type="InterPro" id="IPR006913">
    <property type="entry name" value="CENP-V/GFA"/>
</dbReference>
<dbReference type="AlphaFoldDB" id="A0A175VNT0"/>
<dbReference type="InterPro" id="IPR052355">
    <property type="entry name" value="CENP-V-like"/>
</dbReference>
<accession>A0A175VNT0</accession>
<dbReference type="PANTHER" id="PTHR28620">
    <property type="entry name" value="CENTROMERE PROTEIN V"/>
    <property type="match status" value="1"/>
</dbReference>
<keyword evidence="2" id="KW-0479">Metal-binding</keyword>
<proteinExistence type="inferred from homology"/>
<dbReference type="Gene3D" id="2.170.150.70">
    <property type="match status" value="1"/>
</dbReference>
<dbReference type="PANTHER" id="PTHR28620:SF1">
    <property type="entry name" value="CENP-V_GFA DOMAIN-CONTAINING PROTEIN"/>
    <property type="match status" value="1"/>
</dbReference>
<gene>
    <name evidence="6" type="ORF">MMYC01_210590</name>
</gene>
<evidence type="ECO:0000259" key="5">
    <source>
        <dbReference type="PROSITE" id="PS51891"/>
    </source>
</evidence>